<dbReference type="EMBL" id="FQUC01000001">
    <property type="protein sequence ID" value="SHE29433.1"/>
    <property type="molecule type" value="Genomic_DNA"/>
</dbReference>
<evidence type="ECO:0000313" key="1">
    <source>
        <dbReference type="EMBL" id="SHE29433.1"/>
    </source>
</evidence>
<reference evidence="2" key="1">
    <citation type="submission" date="2016-11" db="EMBL/GenBank/DDBJ databases">
        <authorList>
            <person name="Varghese N."/>
            <person name="Submissions S."/>
        </authorList>
    </citation>
    <scope>NUCLEOTIDE SEQUENCE [LARGE SCALE GENOMIC DNA]</scope>
    <source>
        <strain evidence="2">DSM 27370</strain>
    </source>
</reference>
<organism evidence="1 2">
    <name type="scientific">Dysgonomonas macrotermitis</name>
    <dbReference type="NCBI Taxonomy" id="1346286"/>
    <lineage>
        <taxon>Bacteria</taxon>
        <taxon>Pseudomonadati</taxon>
        <taxon>Bacteroidota</taxon>
        <taxon>Bacteroidia</taxon>
        <taxon>Bacteroidales</taxon>
        <taxon>Dysgonomonadaceae</taxon>
        <taxon>Dysgonomonas</taxon>
    </lineage>
</organism>
<proteinExistence type="predicted"/>
<name>A0A1M4SB22_9BACT</name>
<protein>
    <submittedName>
        <fullName evidence="1">Uncharacterized protein</fullName>
    </submittedName>
</protein>
<accession>A0A1M4SB22</accession>
<gene>
    <name evidence="1" type="ORF">SAMN05444362_1018</name>
</gene>
<dbReference type="RefSeq" id="WP_062175140.1">
    <property type="nucleotide sequence ID" value="NZ_BBXL01000001.1"/>
</dbReference>
<dbReference type="AlphaFoldDB" id="A0A1M4SB22"/>
<evidence type="ECO:0000313" key="2">
    <source>
        <dbReference type="Proteomes" id="UP000184480"/>
    </source>
</evidence>
<dbReference type="Proteomes" id="UP000184480">
    <property type="component" value="Unassembled WGS sequence"/>
</dbReference>
<sequence>MDDIKEKIEILIDFNDPYYLLPSTYYDIHQEIRGWRLWIEENIPTCFYKERLRILNEQIKRLELSVGNYEQSLKSK</sequence>
<keyword evidence="2" id="KW-1185">Reference proteome</keyword>